<dbReference type="Gene3D" id="3.90.55.10">
    <property type="entry name" value="Dimethylsulfoxide Reductase, domain 3"/>
    <property type="match status" value="1"/>
</dbReference>
<name>A0ABU2LJ14_9ACTN</name>
<keyword evidence="3" id="KW-0500">Molybdenum</keyword>
<dbReference type="InterPro" id="IPR009010">
    <property type="entry name" value="Asp_de-COase-like_dom_sf"/>
</dbReference>
<dbReference type="InterPro" id="IPR050612">
    <property type="entry name" value="Prok_Mopterin_Oxidored"/>
</dbReference>
<dbReference type="Gene3D" id="2.40.40.20">
    <property type="match status" value="1"/>
</dbReference>
<feature type="compositionally biased region" description="Basic and acidic residues" evidence="7">
    <location>
        <begin position="19"/>
        <end position="31"/>
    </location>
</feature>
<evidence type="ECO:0000259" key="10">
    <source>
        <dbReference type="Pfam" id="PF18364"/>
    </source>
</evidence>
<dbReference type="SUPFAM" id="SSF50692">
    <property type="entry name" value="ADC-like"/>
    <property type="match status" value="1"/>
</dbReference>
<reference evidence="12" key="1">
    <citation type="submission" date="2023-07" db="EMBL/GenBank/DDBJ databases">
        <title>30 novel species of actinomycetes from the DSMZ collection.</title>
        <authorList>
            <person name="Nouioui I."/>
        </authorList>
    </citation>
    <scope>NUCLEOTIDE SEQUENCE [LARGE SCALE GENOMIC DNA]</scope>
    <source>
        <strain evidence="12">DSM 44918</strain>
    </source>
</reference>
<dbReference type="SUPFAM" id="SSF53706">
    <property type="entry name" value="Formate dehydrogenase/DMSO reductase, domains 1-3"/>
    <property type="match status" value="1"/>
</dbReference>
<feature type="region of interest" description="Disordered" evidence="7">
    <location>
        <begin position="1"/>
        <end position="41"/>
    </location>
</feature>
<comment type="caution">
    <text evidence="11">The sequence shown here is derived from an EMBL/GenBank/DDBJ whole genome shotgun (WGS) entry which is preliminary data.</text>
</comment>
<dbReference type="InterPro" id="IPR006656">
    <property type="entry name" value="Mopterin_OxRdtase"/>
</dbReference>
<evidence type="ECO:0000256" key="7">
    <source>
        <dbReference type="SAM" id="MobiDB-lite"/>
    </source>
</evidence>
<dbReference type="PROSITE" id="PS00490">
    <property type="entry name" value="MOLYBDOPTERIN_PROK_2"/>
    <property type="match status" value="1"/>
</dbReference>
<evidence type="ECO:0000256" key="1">
    <source>
        <dbReference type="ARBA" id="ARBA00001942"/>
    </source>
</evidence>
<evidence type="ECO:0000259" key="8">
    <source>
        <dbReference type="Pfam" id="PF00384"/>
    </source>
</evidence>
<accession>A0ABU2LJ14</accession>
<dbReference type="PANTHER" id="PTHR43742:SF10">
    <property type="entry name" value="TRIMETHYLAMINE-N-OXIDE REDUCTASE 2"/>
    <property type="match status" value="1"/>
</dbReference>
<sequence>MTEHRPHSSHYGAFHAAHHPGEDRLSLRPDPGDPEPSPLLRNLPAFSRARVDRPYVRRGWLTRGPGPDPERGRDAFVPVEWDEVVPLLARELDRVRTTHGNSAIFGGSYGWGSAGRFHHAQSQVHRFLNHLGGYTRSVNTYSLGASRNLLSHVVGDDRSIVEPTSYLVLAEHTELFVCFGGMPAKNSQVNAGGVSRHTAAGQLRAARARGARFVLVSPLRDDLADDLDAEWIAPLPGTDTALLLALAYVLLVERRYDAAFCATHVTGFDVFRDYVLGGADGVPKTPAWAAAVCGVPADRIAPLAREMAAHRTLVSLSWSLQRAHRGEQPIWAGIALAALLGQIGLPGGGFGHGYGATAGTGAGLLPYGLPTLPQGTNPVPDFIPVARIADLLLRPGESYEYDGQRLTYPDTRLVYWTGGNPFHHHQDLARLRRAFTRPDTVVVHEPFWTATARHADLVLPATTTLEREDLGAARQDPVLIAMHRVAEPRGQARDDYAIFADLAHELGVGEAFTEGRTARQWLAHLYEGWRADLPPEHRPTEDFDAFWRAGRVTLTGRRTRHTLYERFRADPKRHPLATPSGRIELYSATVASFGYDDCPGHPAWLPPPAPDPEFPLWLVANNPATRLHSQLDHGPHSAAAKVAGREPVRVHPEDAAALGLTEGEVVRLRSAVGSCLAAVVLSDALRPGVLQLATGAWFDPSAPEVATCVHGNPNALTADVGTSRLAQGCTGQHTRVAVERLTAPPPPVRAHQPPPIASR</sequence>
<keyword evidence="4" id="KW-0479">Metal-binding</keyword>
<comment type="similarity">
    <text evidence="2">Belongs to the prokaryotic molybdopterin-containing oxidoreductase family.</text>
</comment>
<dbReference type="EMBL" id="JAVREM010000003">
    <property type="protein sequence ID" value="MDT0317571.1"/>
    <property type="molecule type" value="Genomic_DNA"/>
</dbReference>
<protein>
    <submittedName>
        <fullName evidence="11">Molybdopterin-dependent oxidoreductase</fullName>
    </submittedName>
</protein>
<feature type="domain" description="Molybdopterin oxidoreductase" evidence="8">
    <location>
        <begin position="50"/>
        <end position="504"/>
    </location>
</feature>
<evidence type="ECO:0000259" key="9">
    <source>
        <dbReference type="Pfam" id="PF01568"/>
    </source>
</evidence>
<dbReference type="Gene3D" id="3.40.228.10">
    <property type="entry name" value="Dimethylsulfoxide Reductase, domain 2"/>
    <property type="match status" value="1"/>
</dbReference>
<dbReference type="Proteomes" id="UP001183420">
    <property type="component" value="Unassembled WGS sequence"/>
</dbReference>
<dbReference type="InterPro" id="IPR006655">
    <property type="entry name" value="Mopterin_OxRdtase_prok_CS"/>
</dbReference>
<feature type="domain" description="Molybdopterin dinucleotide-binding" evidence="9">
    <location>
        <begin position="616"/>
        <end position="730"/>
    </location>
</feature>
<dbReference type="InterPro" id="IPR041460">
    <property type="entry name" value="Molybdopterin_N"/>
</dbReference>
<dbReference type="Pfam" id="PF18364">
    <property type="entry name" value="Molybdopterin_N"/>
    <property type="match status" value="1"/>
</dbReference>
<feature type="domain" description="Molybdopterin oxidoreductase N-terminal" evidence="10">
    <location>
        <begin position="7"/>
        <end position="45"/>
    </location>
</feature>
<evidence type="ECO:0000256" key="6">
    <source>
        <dbReference type="ARBA" id="ARBA00023002"/>
    </source>
</evidence>
<dbReference type="Pfam" id="PF01568">
    <property type="entry name" value="Molydop_binding"/>
    <property type="match status" value="1"/>
</dbReference>
<evidence type="ECO:0000256" key="4">
    <source>
        <dbReference type="ARBA" id="ARBA00022723"/>
    </source>
</evidence>
<dbReference type="PANTHER" id="PTHR43742">
    <property type="entry name" value="TRIMETHYLAMINE-N-OXIDE REDUCTASE"/>
    <property type="match status" value="1"/>
</dbReference>
<organism evidence="11 12">
    <name type="scientific">Streptomyces millisiae</name>
    <dbReference type="NCBI Taxonomy" id="3075542"/>
    <lineage>
        <taxon>Bacteria</taxon>
        <taxon>Bacillati</taxon>
        <taxon>Actinomycetota</taxon>
        <taxon>Actinomycetes</taxon>
        <taxon>Kitasatosporales</taxon>
        <taxon>Streptomycetaceae</taxon>
        <taxon>Streptomyces</taxon>
    </lineage>
</organism>
<dbReference type="InterPro" id="IPR006657">
    <property type="entry name" value="MoPterin_dinucl-bd_dom"/>
</dbReference>
<dbReference type="CDD" id="cd02793">
    <property type="entry name" value="MopB_CT_DMSOR-BSOR-TMAOR"/>
    <property type="match status" value="1"/>
</dbReference>
<dbReference type="RefSeq" id="WP_311595672.1">
    <property type="nucleotide sequence ID" value="NZ_JAVREM010000003.1"/>
</dbReference>
<evidence type="ECO:0000256" key="2">
    <source>
        <dbReference type="ARBA" id="ARBA00010312"/>
    </source>
</evidence>
<dbReference type="InterPro" id="IPR041954">
    <property type="entry name" value="CT_DMSOR/BSOR/TMAOR"/>
</dbReference>
<evidence type="ECO:0000313" key="12">
    <source>
        <dbReference type="Proteomes" id="UP001183420"/>
    </source>
</evidence>
<evidence type="ECO:0000256" key="3">
    <source>
        <dbReference type="ARBA" id="ARBA00022505"/>
    </source>
</evidence>
<keyword evidence="6" id="KW-0560">Oxidoreductase</keyword>
<dbReference type="Pfam" id="PF00384">
    <property type="entry name" value="Molybdopterin"/>
    <property type="match status" value="1"/>
</dbReference>
<evidence type="ECO:0000313" key="11">
    <source>
        <dbReference type="EMBL" id="MDT0317571.1"/>
    </source>
</evidence>
<keyword evidence="5" id="KW-0574">Periplasm</keyword>
<evidence type="ECO:0000256" key="5">
    <source>
        <dbReference type="ARBA" id="ARBA00022764"/>
    </source>
</evidence>
<dbReference type="Gene3D" id="3.40.50.740">
    <property type="match status" value="1"/>
</dbReference>
<comment type="cofactor">
    <cofactor evidence="1">
        <name>Mo-bis(molybdopterin guanine dinucleotide)</name>
        <dbReference type="ChEBI" id="CHEBI:60539"/>
    </cofactor>
</comment>
<keyword evidence="12" id="KW-1185">Reference proteome</keyword>
<gene>
    <name evidence="11" type="ORF">RNC47_04360</name>
</gene>
<proteinExistence type="inferred from homology"/>